<protein>
    <submittedName>
        <fullName evidence="1">Uncharacterized protein</fullName>
    </submittedName>
</protein>
<accession>A0A2T7FC89</accession>
<dbReference type="Gramene" id="PUZ77678">
    <property type="protein sequence ID" value="PUZ77678"/>
    <property type="gene ID" value="GQ55_1G392500"/>
</dbReference>
<name>A0A2T7FC89_9POAL</name>
<organism evidence="1 2">
    <name type="scientific">Panicum hallii var. hallii</name>
    <dbReference type="NCBI Taxonomy" id="1504633"/>
    <lineage>
        <taxon>Eukaryota</taxon>
        <taxon>Viridiplantae</taxon>
        <taxon>Streptophyta</taxon>
        <taxon>Embryophyta</taxon>
        <taxon>Tracheophyta</taxon>
        <taxon>Spermatophyta</taxon>
        <taxon>Magnoliopsida</taxon>
        <taxon>Liliopsida</taxon>
        <taxon>Poales</taxon>
        <taxon>Poaceae</taxon>
        <taxon>PACMAD clade</taxon>
        <taxon>Panicoideae</taxon>
        <taxon>Panicodae</taxon>
        <taxon>Paniceae</taxon>
        <taxon>Panicinae</taxon>
        <taxon>Panicum</taxon>
        <taxon>Panicum sect. Panicum</taxon>
    </lineage>
</organism>
<dbReference type="Proteomes" id="UP000244336">
    <property type="component" value="Chromosome 1"/>
</dbReference>
<keyword evidence="2" id="KW-1185">Reference proteome</keyword>
<gene>
    <name evidence="1" type="ORF">GQ55_1G392500</name>
</gene>
<reference evidence="1 2" key="1">
    <citation type="submission" date="2018-04" db="EMBL/GenBank/DDBJ databases">
        <title>WGS assembly of Panicum hallii var. hallii HAL2.</title>
        <authorList>
            <person name="Lovell J."/>
            <person name="Jenkins J."/>
            <person name="Lowry D."/>
            <person name="Mamidi S."/>
            <person name="Sreedasyam A."/>
            <person name="Weng X."/>
            <person name="Barry K."/>
            <person name="Bonette J."/>
            <person name="Campitelli B."/>
            <person name="Daum C."/>
            <person name="Gordon S."/>
            <person name="Gould B."/>
            <person name="Lipzen A."/>
            <person name="MacQueen A."/>
            <person name="Palacio-Mejia J."/>
            <person name="Plott C."/>
            <person name="Shakirov E."/>
            <person name="Shu S."/>
            <person name="Yoshinaga Y."/>
            <person name="Zane M."/>
            <person name="Rokhsar D."/>
            <person name="Grimwood J."/>
            <person name="Schmutz J."/>
            <person name="Juenger T."/>
        </authorList>
    </citation>
    <scope>NUCLEOTIDE SEQUENCE [LARGE SCALE GENOMIC DNA]</scope>
    <source>
        <strain evidence="2">cv. HAL2</strain>
    </source>
</reference>
<proteinExistence type="predicted"/>
<sequence>MNRDPKVFFYPLNIYIYLLRLDRDYGSLSNLGRVSVKYLDRDPNIFHNTSWMLQIRLAYVSSGGAAMKSSSPAEDDSALCQPVVSWQFDVEEAKELRKMVDVPKPLAA</sequence>
<evidence type="ECO:0000313" key="2">
    <source>
        <dbReference type="Proteomes" id="UP000244336"/>
    </source>
</evidence>
<dbReference type="AlphaFoldDB" id="A0A2T7FC89"/>
<dbReference type="EMBL" id="CM009749">
    <property type="protein sequence ID" value="PUZ77678.1"/>
    <property type="molecule type" value="Genomic_DNA"/>
</dbReference>
<evidence type="ECO:0000313" key="1">
    <source>
        <dbReference type="EMBL" id="PUZ77678.1"/>
    </source>
</evidence>